<keyword evidence="9" id="KW-0676">Redox-active center</keyword>
<dbReference type="Proteomes" id="UP000242474">
    <property type="component" value="Unassembled WGS sequence"/>
</dbReference>
<dbReference type="STRING" id="763665.A0A2G5BF16"/>
<evidence type="ECO:0000259" key="12">
    <source>
        <dbReference type="Pfam" id="PF06747"/>
    </source>
</evidence>
<evidence type="ECO:0000256" key="4">
    <source>
        <dbReference type="ARBA" id="ARBA00022927"/>
    </source>
</evidence>
<dbReference type="OrthoDB" id="7481291at2759"/>
<dbReference type="GO" id="GO:0045041">
    <property type="term" value="P:protein import into mitochondrial intermembrane space"/>
    <property type="evidence" value="ECO:0007669"/>
    <property type="project" value="InterPro"/>
</dbReference>
<evidence type="ECO:0000256" key="2">
    <source>
        <dbReference type="ARBA" id="ARBA00013714"/>
    </source>
</evidence>
<keyword evidence="5" id="KW-0560">Oxidoreductase</keyword>
<keyword evidence="6" id="KW-0811">Translocation</keyword>
<feature type="region of interest" description="Disordered" evidence="11">
    <location>
        <begin position="1"/>
        <end position="52"/>
    </location>
</feature>
<name>A0A2G5BF16_COERN</name>
<dbReference type="InterPro" id="IPR039289">
    <property type="entry name" value="CHCHD4"/>
</dbReference>
<reference evidence="13 14" key="1">
    <citation type="journal article" date="2015" name="Genome Biol. Evol.">
        <title>Phylogenomic analyses indicate that early fungi evolved digesting cell walls of algal ancestors of land plants.</title>
        <authorList>
            <person name="Chang Y."/>
            <person name="Wang S."/>
            <person name="Sekimoto S."/>
            <person name="Aerts A.L."/>
            <person name="Choi C."/>
            <person name="Clum A."/>
            <person name="LaButti K.M."/>
            <person name="Lindquist E.A."/>
            <person name="Yee Ngan C."/>
            <person name="Ohm R.A."/>
            <person name="Salamov A.A."/>
            <person name="Grigoriev I.V."/>
            <person name="Spatafora J.W."/>
            <person name="Berbee M.L."/>
        </authorList>
    </citation>
    <scope>NUCLEOTIDE SEQUENCE [LARGE SCALE GENOMIC DNA]</scope>
    <source>
        <strain evidence="13 14">NRRL 1564</strain>
    </source>
</reference>
<evidence type="ECO:0000256" key="10">
    <source>
        <dbReference type="ARBA" id="ARBA00033150"/>
    </source>
</evidence>
<accession>A0A2G5BF16</accession>
<evidence type="ECO:0000256" key="8">
    <source>
        <dbReference type="ARBA" id="ARBA00023157"/>
    </source>
</evidence>
<proteinExistence type="predicted"/>
<keyword evidence="4" id="KW-0653">Protein transport</keyword>
<dbReference type="GO" id="GO:0015035">
    <property type="term" value="F:protein-disulfide reductase activity"/>
    <property type="evidence" value="ECO:0007669"/>
    <property type="project" value="InterPro"/>
</dbReference>
<evidence type="ECO:0000313" key="13">
    <source>
        <dbReference type="EMBL" id="PIA17307.1"/>
    </source>
</evidence>
<dbReference type="AlphaFoldDB" id="A0A2G5BF16"/>
<evidence type="ECO:0000256" key="11">
    <source>
        <dbReference type="SAM" id="MobiDB-lite"/>
    </source>
</evidence>
<feature type="region of interest" description="Disordered" evidence="11">
    <location>
        <begin position="119"/>
        <end position="163"/>
    </location>
</feature>
<comment type="subcellular location">
    <subcellularLocation>
        <location evidence="1">Mitochondrion inner membrane</location>
        <topology evidence="1">Single-pass type II membrane protein</topology>
        <orientation evidence="1">Intermembrane side</orientation>
    </subcellularLocation>
</comment>
<keyword evidence="8" id="KW-1015">Disulfide bond</keyword>
<dbReference type="Gene3D" id="1.10.287.2900">
    <property type="match status" value="1"/>
</dbReference>
<dbReference type="Pfam" id="PF06747">
    <property type="entry name" value="CHCH"/>
    <property type="match status" value="1"/>
</dbReference>
<dbReference type="PANTHER" id="PTHR21622:SF0">
    <property type="entry name" value="COILED-COIL-HELIX-COILED-COIL-HELIX DOMAIN CONTAINING 4"/>
    <property type="match status" value="1"/>
</dbReference>
<feature type="compositionally biased region" description="Acidic residues" evidence="11">
    <location>
        <begin position="121"/>
        <end position="134"/>
    </location>
</feature>
<organism evidence="13 14">
    <name type="scientific">Coemansia reversa (strain ATCC 12441 / NRRL 1564)</name>
    <dbReference type="NCBI Taxonomy" id="763665"/>
    <lineage>
        <taxon>Eukaryota</taxon>
        <taxon>Fungi</taxon>
        <taxon>Fungi incertae sedis</taxon>
        <taxon>Zoopagomycota</taxon>
        <taxon>Kickxellomycotina</taxon>
        <taxon>Kickxellomycetes</taxon>
        <taxon>Kickxellales</taxon>
        <taxon>Kickxellaceae</taxon>
        <taxon>Coemansia</taxon>
    </lineage>
</organism>
<dbReference type="PANTHER" id="PTHR21622">
    <property type="entry name" value="COILED-COIL-HELIX-COILED-COIL-HELIX DOMAIN CONTAINING 4"/>
    <property type="match status" value="1"/>
</dbReference>
<gene>
    <name evidence="13" type="ORF">COEREDRAFT_80644</name>
</gene>
<evidence type="ECO:0000256" key="9">
    <source>
        <dbReference type="ARBA" id="ARBA00023284"/>
    </source>
</evidence>
<keyword evidence="7" id="KW-0496">Mitochondrion</keyword>
<evidence type="ECO:0000313" key="14">
    <source>
        <dbReference type="Proteomes" id="UP000242474"/>
    </source>
</evidence>
<evidence type="ECO:0000256" key="3">
    <source>
        <dbReference type="ARBA" id="ARBA00022448"/>
    </source>
</evidence>
<dbReference type="GO" id="GO:0005758">
    <property type="term" value="C:mitochondrial intermembrane space"/>
    <property type="evidence" value="ECO:0007669"/>
    <property type="project" value="TreeGrafter"/>
</dbReference>
<protein>
    <recommendedName>
        <fullName evidence="2">Mitochondrial intermembrane space import and assembly protein 40</fullName>
    </recommendedName>
    <alternativeName>
        <fullName evidence="10">Mitochondrial import inner membrane translocase TIM40</fullName>
    </alternativeName>
</protein>
<evidence type="ECO:0000256" key="5">
    <source>
        <dbReference type="ARBA" id="ARBA00023002"/>
    </source>
</evidence>
<evidence type="ECO:0000256" key="1">
    <source>
        <dbReference type="ARBA" id="ARBA00004164"/>
    </source>
</evidence>
<dbReference type="EMBL" id="KZ303495">
    <property type="protein sequence ID" value="PIA17307.1"/>
    <property type="molecule type" value="Genomic_DNA"/>
</dbReference>
<dbReference type="InterPro" id="IPR010625">
    <property type="entry name" value="CHCH"/>
</dbReference>
<feature type="domain" description="CHCH" evidence="12">
    <location>
        <begin position="80"/>
        <end position="115"/>
    </location>
</feature>
<feature type="compositionally biased region" description="Basic and acidic residues" evidence="11">
    <location>
        <begin position="1"/>
        <end position="10"/>
    </location>
</feature>
<evidence type="ECO:0000256" key="6">
    <source>
        <dbReference type="ARBA" id="ARBA00023010"/>
    </source>
</evidence>
<feature type="compositionally biased region" description="Basic and acidic residues" evidence="11">
    <location>
        <begin position="135"/>
        <end position="155"/>
    </location>
</feature>
<dbReference type="GO" id="GO:0005743">
    <property type="term" value="C:mitochondrial inner membrane"/>
    <property type="evidence" value="ECO:0007669"/>
    <property type="project" value="UniProtKB-SubCell"/>
</dbReference>
<keyword evidence="3" id="KW-0813">Transport</keyword>
<sequence length="163" mass="17925">MSYDRDHTADKASQSTINDEDLMLSSIDTAELGVDGDTKDQQQEESTEEGLDAQAQAFDPETGEINWDCPCLGGMAHGTCGEEFKAAFSCFVYSKEEPKGMDCIEAFKGMQECFRAHPEEYSDEIDTEDDEYDDDAVKESDRSSDSDNIDSKHTQAAEGSTGV</sequence>
<dbReference type="PROSITE" id="PS51808">
    <property type="entry name" value="CHCH"/>
    <property type="match status" value="1"/>
</dbReference>
<evidence type="ECO:0000256" key="7">
    <source>
        <dbReference type="ARBA" id="ARBA00023128"/>
    </source>
</evidence>
<keyword evidence="14" id="KW-1185">Reference proteome</keyword>